<dbReference type="AlphaFoldDB" id="A0A3Q1FBS9"/>
<dbReference type="Proteomes" id="UP000257200">
    <property type="component" value="Unplaced"/>
</dbReference>
<evidence type="ECO:0000313" key="6">
    <source>
        <dbReference type="Proteomes" id="UP000257200"/>
    </source>
</evidence>
<dbReference type="InterPro" id="IPR014940">
    <property type="entry name" value="BAAT_C"/>
</dbReference>
<evidence type="ECO:0000259" key="3">
    <source>
        <dbReference type="Pfam" id="PF04775"/>
    </source>
</evidence>
<dbReference type="InterPro" id="IPR029058">
    <property type="entry name" value="AB_hydrolase_fold"/>
</dbReference>
<evidence type="ECO:0000259" key="4">
    <source>
        <dbReference type="Pfam" id="PF08840"/>
    </source>
</evidence>
<dbReference type="GeneTree" id="ENSGT01010000222336"/>
<reference evidence="5" key="2">
    <citation type="submission" date="2025-09" db="UniProtKB">
        <authorList>
            <consortium name="Ensembl"/>
        </authorList>
    </citation>
    <scope>IDENTIFICATION</scope>
</reference>
<dbReference type="SUPFAM" id="SSF53474">
    <property type="entry name" value="alpha/beta-Hydrolases"/>
    <property type="match status" value="1"/>
</dbReference>
<evidence type="ECO:0000256" key="2">
    <source>
        <dbReference type="PIRSR" id="PIRSR016521-1"/>
    </source>
</evidence>
<dbReference type="PANTHER" id="PTHR10824">
    <property type="entry name" value="ACYL-COENZYME A THIOESTERASE-RELATED"/>
    <property type="match status" value="1"/>
</dbReference>
<sequence>KLSWLAIPANDLVAPSPNHYFGFNPPRMSKQLVTMRARSTDDKGVMFSSSATYRADGSGQIHLDRDPSLSGSYVGVEPMGLLWSMKPDTLHTCFRKTHLQMPHIVTLSVHDKEDNRMLAEVTNKRYLIGDGVSRIPKKEGNICVFATRILLILTQMFHAIGGGPFPAVLDLSSARFEKRACLLANKGFVVLSIMHLDHFEEAVNFLKWHSKVGSKGIGVISRSKGGDIALSIAAFVSGFEAVVCIGCNANVFFPLYYNKRLLLQPILSCYKKLISSVSGTVNDKYILDNHLEENNDALIPTELAKGQFLFVASEDDLSWDTHAILQNILSNTSQIRYYKTNVNSLLTVGHPCLPCSGMKLNKVMLFPGWRTSTVTPQVNLGMQLSKE</sequence>
<dbReference type="STRING" id="80966.ENSAPOP00000004605"/>
<feature type="active site" description="Charge relay system" evidence="2">
    <location>
        <position position="223"/>
    </location>
</feature>
<accession>A0A3Q1FBS9</accession>
<dbReference type="GO" id="GO:0006637">
    <property type="term" value="P:acyl-CoA metabolic process"/>
    <property type="evidence" value="ECO:0007669"/>
    <property type="project" value="InterPro"/>
</dbReference>
<name>A0A3Q1FBS9_9TELE</name>
<dbReference type="GO" id="GO:0047617">
    <property type="term" value="F:fatty acyl-CoA hydrolase activity"/>
    <property type="evidence" value="ECO:0007669"/>
    <property type="project" value="TreeGrafter"/>
</dbReference>
<protein>
    <submittedName>
        <fullName evidence="5">Uncharacterized protein</fullName>
    </submittedName>
</protein>
<evidence type="ECO:0000256" key="1">
    <source>
        <dbReference type="ARBA" id="ARBA00006538"/>
    </source>
</evidence>
<reference evidence="5" key="1">
    <citation type="submission" date="2025-08" db="UniProtKB">
        <authorList>
            <consortium name="Ensembl"/>
        </authorList>
    </citation>
    <scope>IDENTIFICATION</scope>
</reference>
<keyword evidence="6" id="KW-1185">Reference proteome</keyword>
<feature type="domain" description="BAAT/Acyl-CoA thioester hydrolase C-terminal" evidence="4">
    <location>
        <begin position="194"/>
        <end position="363"/>
    </location>
</feature>
<dbReference type="Gene3D" id="2.60.40.2240">
    <property type="entry name" value="Acyl-CoA thioester hydrolase/BAAT N-terminal domain"/>
    <property type="match status" value="1"/>
</dbReference>
<dbReference type="PIRSF" id="PIRSF016521">
    <property type="entry name" value="Acyl-CoA_hydro"/>
    <property type="match status" value="1"/>
</dbReference>
<feature type="domain" description="Acyl-CoA thioester hydrolase/bile acid-CoA amino acid N-acetyltransferase" evidence="3">
    <location>
        <begin position="29"/>
        <end position="136"/>
    </location>
</feature>
<dbReference type="Gene3D" id="3.40.50.1820">
    <property type="entry name" value="alpha/beta hydrolase"/>
    <property type="match status" value="1"/>
</dbReference>
<organism evidence="5 6">
    <name type="scientific">Acanthochromis polyacanthus</name>
    <name type="common">spiny chromis</name>
    <dbReference type="NCBI Taxonomy" id="80966"/>
    <lineage>
        <taxon>Eukaryota</taxon>
        <taxon>Metazoa</taxon>
        <taxon>Chordata</taxon>
        <taxon>Craniata</taxon>
        <taxon>Vertebrata</taxon>
        <taxon>Euteleostomi</taxon>
        <taxon>Actinopterygii</taxon>
        <taxon>Neopterygii</taxon>
        <taxon>Teleostei</taxon>
        <taxon>Neoteleostei</taxon>
        <taxon>Acanthomorphata</taxon>
        <taxon>Ovalentaria</taxon>
        <taxon>Pomacentridae</taxon>
        <taxon>Acanthochromis</taxon>
    </lineage>
</organism>
<evidence type="ECO:0000313" key="5">
    <source>
        <dbReference type="Ensembl" id="ENSAPOP00000004605.1"/>
    </source>
</evidence>
<dbReference type="InterPro" id="IPR006862">
    <property type="entry name" value="Thio_Ohase/aa_AcTrfase"/>
</dbReference>
<dbReference type="Pfam" id="PF08840">
    <property type="entry name" value="BAAT_C"/>
    <property type="match status" value="1"/>
</dbReference>
<dbReference type="GO" id="GO:0006631">
    <property type="term" value="P:fatty acid metabolic process"/>
    <property type="evidence" value="ECO:0007669"/>
    <property type="project" value="TreeGrafter"/>
</dbReference>
<dbReference type="PANTHER" id="PTHR10824:SF17">
    <property type="entry name" value="ACYL-COENZYME A THIOESTERASE 6"/>
    <property type="match status" value="1"/>
</dbReference>
<dbReference type="InterPro" id="IPR016662">
    <property type="entry name" value="Acyl-CoA_thioEstase_long-chain"/>
</dbReference>
<feature type="active site" description="Charge relay system" evidence="2">
    <location>
        <position position="350"/>
    </location>
</feature>
<proteinExistence type="inferred from homology"/>
<dbReference type="InterPro" id="IPR042490">
    <property type="entry name" value="Thio_Ohase/BAAT_N"/>
</dbReference>
<feature type="active site" description="Charge relay system" evidence="2">
    <location>
        <position position="316"/>
    </location>
</feature>
<dbReference type="Pfam" id="PF04775">
    <property type="entry name" value="Bile_Hydr_Trans"/>
    <property type="match status" value="1"/>
</dbReference>
<dbReference type="InParanoid" id="A0A3Q1FBS9"/>
<comment type="similarity">
    <text evidence="1">Belongs to the C/M/P thioester hydrolase family.</text>
</comment>
<dbReference type="Ensembl" id="ENSAPOT00000009754.1">
    <property type="protein sequence ID" value="ENSAPOP00000004605.1"/>
    <property type="gene ID" value="ENSAPOG00000006532.1"/>
</dbReference>